<name>L7KFY6_9ACTN</name>
<proteinExistence type="predicted"/>
<evidence type="ECO:0000313" key="3">
    <source>
        <dbReference type="Proteomes" id="UP000010988"/>
    </source>
</evidence>
<protein>
    <submittedName>
        <fullName evidence="2">Uncharacterized protein</fullName>
    </submittedName>
</protein>
<comment type="caution">
    <text evidence="2">The sequence shown here is derived from an EMBL/GenBank/DDBJ whole genome shotgun (WGS) entry which is preliminary data.</text>
</comment>
<dbReference type="STRING" id="1220583.GOACH_03_05210"/>
<accession>L7KFY6</accession>
<feature type="compositionally biased region" description="Basic and acidic residues" evidence="1">
    <location>
        <begin position="82"/>
        <end position="108"/>
    </location>
</feature>
<dbReference type="eggNOG" id="ENOG5031W20">
    <property type="taxonomic scope" value="Bacteria"/>
</dbReference>
<keyword evidence="3" id="KW-1185">Reference proteome</keyword>
<feature type="compositionally biased region" description="Gly residues" evidence="1">
    <location>
        <begin position="63"/>
        <end position="78"/>
    </location>
</feature>
<organism evidence="2 3">
    <name type="scientific">Gordonia aichiensis NBRC 108223</name>
    <dbReference type="NCBI Taxonomy" id="1220583"/>
    <lineage>
        <taxon>Bacteria</taxon>
        <taxon>Bacillati</taxon>
        <taxon>Actinomycetota</taxon>
        <taxon>Actinomycetes</taxon>
        <taxon>Mycobacteriales</taxon>
        <taxon>Gordoniaceae</taxon>
        <taxon>Gordonia</taxon>
    </lineage>
</organism>
<gene>
    <name evidence="2" type="ORF">GOACH_03_05210</name>
</gene>
<sequence>MLRMGTPFGGFRHRGRNRELPLAEYPEWGLDILRGLYGSDTVDSVLAEQASTPPKWFDDDLGGQNGTRPVGGGQGSALGGRTEIRRVNDPESDRDGSVRSADSAHDDSVPPEILTPMLAEIEAINALLRWLKRTFARH</sequence>
<dbReference type="OrthoDB" id="4381415at2"/>
<evidence type="ECO:0000256" key="1">
    <source>
        <dbReference type="SAM" id="MobiDB-lite"/>
    </source>
</evidence>
<feature type="region of interest" description="Disordered" evidence="1">
    <location>
        <begin position="49"/>
        <end position="111"/>
    </location>
</feature>
<dbReference type="Proteomes" id="UP000010988">
    <property type="component" value="Unassembled WGS sequence"/>
</dbReference>
<dbReference type="EMBL" id="BANR01000003">
    <property type="protein sequence ID" value="GAC47499.1"/>
    <property type="molecule type" value="Genomic_DNA"/>
</dbReference>
<evidence type="ECO:0000313" key="2">
    <source>
        <dbReference type="EMBL" id="GAC47499.1"/>
    </source>
</evidence>
<dbReference type="AlphaFoldDB" id="L7KFY6"/>
<reference evidence="2 3" key="1">
    <citation type="submission" date="2012-12" db="EMBL/GenBank/DDBJ databases">
        <title>Whole genome shotgun sequence of Gordonia aichiensis NBRC 108223.</title>
        <authorList>
            <person name="Isaki-Nakamura S."/>
            <person name="Hosoyama A."/>
            <person name="Tsuchikane K."/>
            <person name="Ando Y."/>
            <person name="Baba S."/>
            <person name="Ohji S."/>
            <person name="Hamada M."/>
            <person name="Tamura T."/>
            <person name="Yamazoe A."/>
            <person name="Yamazaki S."/>
            <person name="Fujita N."/>
        </authorList>
    </citation>
    <scope>NUCLEOTIDE SEQUENCE [LARGE SCALE GENOMIC DNA]</scope>
    <source>
        <strain evidence="2 3">NBRC 108223</strain>
    </source>
</reference>